<name>A0A9J9UBC9_ACIET</name>
<evidence type="ECO:0000313" key="2">
    <source>
        <dbReference type="EMBL" id="ACM33955.1"/>
    </source>
</evidence>
<feature type="chain" id="PRO_5039908828" description="DUF2334 domain-containing protein" evidence="1">
    <location>
        <begin position="20"/>
        <end position="577"/>
    </location>
</feature>
<organism evidence="2 3">
    <name type="scientific">Acidovorax ebreus (strain TPSY)</name>
    <name type="common">Diaphorobacter sp. (strain TPSY)</name>
    <dbReference type="NCBI Taxonomy" id="535289"/>
    <lineage>
        <taxon>Bacteria</taxon>
        <taxon>Pseudomonadati</taxon>
        <taxon>Pseudomonadota</taxon>
        <taxon>Betaproteobacteria</taxon>
        <taxon>Burkholderiales</taxon>
        <taxon>Comamonadaceae</taxon>
        <taxon>Diaphorobacter</taxon>
    </lineage>
</organism>
<feature type="signal peptide" evidence="1">
    <location>
        <begin position="1"/>
        <end position="19"/>
    </location>
</feature>
<keyword evidence="3" id="KW-1185">Reference proteome</keyword>
<dbReference type="RefSeq" id="WP_015913891.1">
    <property type="nucleotide sequence ID" value="NC_011992.1"/>
</dbReference>
<sequence>MNRLLRYTLVVLGALALHACGGGSDPFYSAPSVPLSPFGTNDPVRRDPIASMPAPVRAQPAGPRVLVLYDQPPGSPFAKMGVGYAIMLQNLLGHFDAAVDMRPVEQYAAQSLAGYQATFYIGWAESDSIPAAFLQDVAAASQRVIWLGRNLQQLADEQGAAFVSQRGFQPVGPRTKDNAPAGVEPSFFSDVYYRKHPGLLFQKAVKTINGEPAAAWDMFMTQVTDGAKALVHADIINPASNEQGPYVLQSGNFWFVADTPFDYAGPRDRYVIFSDLLHDMLGIDHAENHQAMMRFEDADAKVNPVAFKRVVDLAFERKVPFSVGVVPHYKDPLGAQSAGVPTDIPMANALNLRLALDYALARGGEILQHGTTHQTEGMINNASGATGIDYEFWDTVNDRPLPGDSVDWAKNRINNGLRQMLDLGYMPVAWETPHYVGSPSTLQAVAQIYEMGYQRHTYYTFDQPDLKAGDYMVDQFFPFVIERDRYGLRVLPENLGNLQYFEFGADEELTSKEVLENARYQKVVRDGFASFFFHPFLAVESQAQKYDGRGYTHLKEIVDGLTAMGYTWTSPSRQRKR</sequence>
<reference evidence="2 3" key="1">
    <citation type="journal article" date="2010" name="J. Bacteriol.">
        <title>Completed genome sequence of the anaerobic iron-oxidizing bacterium Acidovorax ebreus strain TPSY.</title>
        <authorList>
            <person name="Byrne-Bailey K.G."/>
            <person name="Weber K.A."/>
            <person name="Chair A.H."/>
            <person name="Bose S."/>
            <person name="Knox T."/>
            <person name="Spanbauer T.L."/>
            <person name="Chertkov O."/>
            <person name="Coates J.D."/>
        </authorList>
    </citation>
    <scope>NUCLEOTIDE SEQUENCE [LARGE SCALE GENOMIC DNA]</scope>
    <source>
        <strain evidence="2 3">TPSY</strain>
    </source>
</reference>
<proteinExistence type="predicted"/>
<dbReference type="EMBL" id="CP001392">
    <property type="protein sequence ID" value="ACM33955.1"/>
    <property type="molecule type" value="Genomic_DNA"/>
</dbReference>
<dbReference type="Proteomes" id="UP000000450">
    <property type="component" value="Chromosome"/>
</dbReference>
<dbReference type="AlphaFoldDB" id="A0A9J9UBC9"/>
<protein>
    <recommendedName>
        <fullName evidence="4">DUF2334 domain-containing protein</fullName>
    </recommendedName>
</protein>
<dbReference type="CDD" id="cd10923">
    <property type="entry name" value="CE4_COG5298"/>
    <property type="match status" value="1"/>
</dbReference>
<evidence type="ECO:0008006" key="4">
    <source>
        <dbReference type="Google" id="ProtNLM"/>
    </source>
</evidence>
<dbReference type="KEGG" id="dia:Dtpsy_2519"/>
<dbReference type="InterPro" id="IPR018763">
    <property type="entry name" value="DUF2334"/>
</dbReference>
<evidence type="ECO:0000313" key="3">
    <source>
        <dbReference type="Proteomes" id="UP000000450"/>
    </source>
</evidence>
<keyword evidence="1" id="KW-0732">Signal</keyword>
<dbReference type="Pfam" id="PF10096">
    <property type="entry name" value="DUF2334"/>
    <property type="match status" value="1"/>
</dbReference>
<evidence type="ECO:0000256" key="1">
    <source>
        <dbReference type="SAM" id="SignalP"/>
    </source>
</evidence>
<accession>A0A9J9UBC9</accession>
<gene>
    <name evidence="2" type="ordered locus">Dtpsy_2519</name>
</gene>